<gene>
    <name evidence="1" type="ORF">FHP88_17895</name>
</gene>
<dbReference type="EMBL" id="VMNH01000030">
    <property type="protein sequence ID" value="TVO69729.1"/>
    <property type="molecule type" value="Genomic_DNA"/>
</dbReference>
<accession>A0A557RX35</accession>
<evidence type="ECO:0000313" key="2">
    <source>
        <dbReference type="Proteomes" id="UP000316649"/>
    </source>
</evidence>
<organism evidence="1 2">
    <name type="scientific">Sedimenticola selenatireducens</name>
    <dbReference type="NCBI Taxonomy" id="191960"/>
    <lineage>
        <taxon>Bacteria</taxon>
        <taxon>Pseudomonadati</taxon>
        <taxon>Pseudomonadota</taxon>
        <taxon>Gammaproteobacteria</taxon>
        <taxon>Chromatiales</taxon>
        <taxon>Sedimenticolaceae</taxon>
        <taxon>Sedimenticola</taxon>
    </lineage>
</organism>
<protein>
    <submittedName>
        <fullName evidence="1">Uncharacterized protein</fullName>
    </submittedName>
</protein>
<comment type="caution">
    <text evidence="1">The sequence shown here is derived from an EMBL/GenBank/DDBJ whole genome shotgun (WGS) entry which is preliminary data.</text>
</comment>
<keyword evidence="2" id="KW-1185">Reference proteome</keyword>
<dbReference type="RefSeq" id="WP_144360462.1">
    <property type="nucleotide sequence ID" value="NZ_VMNH01000030.1"/>
</dbReference>
<reference evidence="1 2" key="1">
    <citation type="submission" date="2019-07" db="EMBL/GenBank/DDBJ databases">
        <title>The pathways for chlorine oxyanion respiration interact through the shared metabolite chlorate.</title>
        <authorList>
            <person name="Barnum T.P."/>
            <person name="Cheng Y."/>
            <person name="Hill K.A."/>
            <person name="Lucas L.N."/>
            <person name="Carlson H.K."/>
            <person name="Coates J.D."/>
        </authorList>
    </citation>
    <scope>NUCLEOTIDE SEQUENCE [LARGE SCALE GENOMIC DNA]</scope>
    <source>
        <strain evidence="1 2">BK-1</strain>
    </source>
</reference>
<name>A0A557RX35_9GAMM</name>
<dbReference type="OrthoDB" id="7652274at2"/>
<evidence type="ECO:0000313" key="1">
    <source>
        <dbReference type="EMBL" id="TVO69729.1"/>
    </source>
</evidence>
<dbReference type="AlphaFoldDB" id="A0A557RX35"/>
<sequence>MSEASTNKPSLIAYTVTGSDEKSYFNRIGAAWPNSKGGFQLRLFATPVNGEIVLLPPKERVPAEPAEE</sequence>
<dbReference type="Proteomes" id="UP000316649">
    <property type="component" value="Unassembled WGS sequence"/>
</dbReference>
<proteinExistence type="predicted"/>